<dbReference type="RefSeq" id="WP_173804439.1">
    <property type="nucleotide sequence ID" value="NZ_JABSNM010000004.1"/>
</dbReference>
<sequence length="456" mass="51099">MLPSHQKGTPIMPEVSIILPTYNRADVIGRAVVSVLRQSMPDWELIVVDDGSTDGTLERLAGLDGRIRLLRQDNQGVYVARNTGLAAARAELITFLDSDDEWLPHFLEMTTGFLRAHPQRDWVSTEFLEDLGDGAPPVRHDRDDIAQIYCRFARSIGSRELDLPTGLDDDYLRVYSRRRQAGAWARGALDAAGQSQAWVYEGDIFRAMRWGYLNWLPVTVLRRSALEAIGPFTTATRSAADYHFLARLARHSEASMIALPGAVKHERAAGNRRLAQDHLATGAGAWRFELNKLRYFDELHVMPAPQDASTALLRRHYCLSAALRGIAAGQRREAIALLRQAAAPRPRLWTAWPVLALAHALPGDRLCAGVWNRSRRVVDVLGRLLGGRLSPRRLLQRLLLRLPGRGRDLAVADEAGPDLTEQALADWRRQPQPAARPPERHETKHDDTWAKGRRSI</sequence>
<dbReference type="InterPro" id="IPR001173">
    <property type="entry name" value="Glyco_trans_2-like"/>
</dbReference>
<reference evidence="3 4" key="1">
    <citation type="submission" date="2020-05" db="EMBL/GenBank/DDBJ databases">
        <title>Genomic Encyclopedia of Type Strains, Phase IV (KMG-V): Genome sequencing to study the core and pangenomes of soil and plant-associated prokaryotes.</title>
        <authorList>
            <person name="Whitman W."/>
        </authorList>
    </citation>
    <scope>NUCLEOTIDE SEQUENCE [LARGE SCALE GENOMIC DNA]</scope>
    <source>
        <strain evidence="3 4">C29</strain>
    </source>
</reference>
<name>A0ABX2G109_9BURK</name>
<dbReference type="CDD" id="cd00761">
    <property type="entry name" value="Glyco_tranf_GTA_type"/>
    <property type="match status" value="1"/>
</dbReference>
<dbReference type="InterPro" id="IPR050834">
    <property type="entry name" value="Glycosyltransf_2"/>
</dbReference>
<dbReference type="PANTHER" id="PTHR43685">
    <property type="entry name" value="GLYCOSYLTRANSFERASE"/>
    <property type="match status" value="1"/>
</dbReference>
<dbReference type="Gene3D" id="3.90.550.10">
    <property type="entry name" value="Spore Coat Polysaccharide Biosynthesis Protein SpsA, Chain A"/>
    <property type="match status" value="1"/>
</dbReference>
<keyword evidence="4" id="KW-1185">Reference proteome</keyword>
<proteinExistence type="predicted"/>
<evidence type="ECO:0000256" key="1">
    <source>
        <dbReference type="SAM" id="MobiDB-lite"/>
    </source>
</evidence>
<dbReference type="Proteomes" id="UP001516061">
    <property type="component" value="Unassembled WGS sequence"/>
</dbReference>
<gene>
    <name evidence="3" type="ORF">HNQ01_001173</name>
</gene>
<comment type="caution">
    <text evidence="3">The sequence shown here is derived from an EMBL/GenBank/DDBJ whole genome shotgun (WGS) entry which is preliminary data.</text>
</comment>
<dbReference type="InterPro" id="IPR029044">
    <property type="entry name" value="Nucleotide-diphossugar_trans"/>
</dbReference>
<organism evidence="3 4">
    <name type="scientific">Sphaerotilus uruguayifluvii</name>
    <dbReference type="NCBI Taxonomy" id="2735897"/>
    <lineage>
        <taxon>Bacteria</taxon>
        <taxon>Pseudomonadati</taxon>
        <taxon>Pseudomonadota</taxon>
        <taxon>Betaproteobacteria</taxon>
        <taxon>Burkholderiales</taxon>
        <taxon>Sphaerotilaceae</taxon>
        <taxon>Sphaerotilus</taxon>
    </lineage>
</organism>
<evidence type="ECO:0000259" key="2">
    <source>
        <dbReference type="Pfam" id="PF00535"/>
    </source>
</evidence>
<dbReference type="EMBL" id="JABSNM010000004">
    <property type="protein sequence ID" value="NRT55461.1"/>
    <property type="molecule type" value="Genomic_DNA"/>
</dbReference>
<feature type="region of interest" description="Disordered" evidence="1">
    <location>
        <begin position="412"/>
        <end position="456"/>
    </location>
</feature>
<dbReference type="SUPFAM" id="SSF53448">
    <property type="entry name" value="Nucleotide-diphospho-sugar transferases"/>
    <property type="match status" value="1"/>
</dbReference>
<feature type="domain" description="Glycosyltransferase 2-like" evidence="2">
    <location>
        <begin position="16"/>
        <end position="119"/>
    </location>
</feature>
<dbReference type="PANTHER" id="PTHR43685:SF2">
    <property type="entry name" value="GLYCOSYLTRANSFERASE 2-LIKE DOMAIN-CONTAINING PROTEIN"/>
    <property type="match status" value="1"/>
</dbReference>
<accession>A0ABX2G109</accession>
<protein>
    <recommendedName>
        <fullName evidence="2">Glycosyltransferase 2-like domain-containing protein</fullName>
    </recommendedName>
</protein>
<feature type="compositionally biased region" description="Basic and acidic residues" evidence="1">
    <location>
        <begin position="437"/>
        <end position="450"/>
    </location>
</feature>
<evidence type="ECO:0000313" key="3">
    <source>
        <dbReference type="EMBL" id="NRT55461.1"/>
    </source>
</evidence>
<dbReference type="Pfam" id="PF00535">
    <property type="entry name" value="Glycos_transf_2"/>
    <property type="match status" value="1"/>
</dbReference>
<evidence type="ECO:0000313" key="4">
    <source>
        <dbReference type="Proteomes" id="UP001516061"/>
    </source>
</evidence>